<evidence type="ECO:0000259" key="8">
    <source>
        <dbReference type="PROSITE" id="PS50109"/>
    </source>
</evidence>
<sequence length="1202" mass="133226">MFDARERDLHRYYQPWLDAQSLVNSADGRAKGLTYEGYQPQMSRDKSLTAFAQLATLRLQVRRAMVSLIDSNRQYILAEATKTLSLLSHNADRPEDEVWLGNTIIARNDAVCYHTFTSTYTAKYDNGEIYTTDALIIPDCRKDPRFSERDYVKGEPGVRFYAGVPITTKAGHRIGVYAVSDENPRDGLSASDVKFMEHVAVAIMEHLELAKDSDDRTKGERMVRGLTEFIERSSVYDSRSDYSNRQSTMEKQTENARLDALGDDDSNDAAPPPSRQAQRKRDAERESDASRVFHRAARIIRQSTGADGVVIFDTSAAGISGHVYETGSPYCSSDESQVHTTDFDTADSAATSRKKKAREFAFRPSSKEANGDAQPNSNSNVLAGDESKTCPVAALVLNSNESQLDPKDFNFTESAMERYIHRYPFGKFFSFNEEGVGFNSSDEKSERSETDMSDRTTAATYTPKPVRPRKRKERFTPNELLQVLPNVRSLIFLPLWDPTSERWVAGAFIWTTVAGRLMSPENELPYLKAFGNSITSEIGRISAQRSDRAKTTFIASISHELRSPLHGILGSVEFLQDTVSSSYQASLVSSIETCGRTLLDTIDHVLDYAKINKLRDASSRRRNRTESRQKRSPADNSILGVTTEFNLAQLVEEVCETVCAGHSFRKTHSLHSGAFHDHADSSGTNNTSTELEGTEKVARPRKNHDWVTVTLNVSPFVNWIVRSQPGAVRRVIMNLLGNSLKYTKSGYITISLSQNATHPNWVDVQLSVEDSGKGMSSEYQRTKLFSPFSQEDPFSSGTGLGLSIVKQIVESLKGQIEVKSTLGVGTRANVIMRLPSGESANAKSSQLLIQSPRALKDKTASIVLPFDSLGGGGERLNESIRLACAGFNMKVDESFDLTSSQPDFLITEPASLDFILPAQAQTRPQMPPLAVICLCTDLVEKTAVEARINRQFAALGWVGEVVPQPCGPRKLARVLLDCQIRAQREDQERSLTRSMSTQLNPIEPHALVHRSMSDVIMENLAVTNSLPLAQSPLITAAMPQQTPTTPLTPLSSETDHSSMTSLTPSDPNPPAPPRVLLVDDNAINLKLLVVFAKRQSLPYTEAQNGLEALNHFKKRALANPRRPERPFDYILMDLSMPVMDGLESTRQIRQFEGENGISRCTIIALTGLASAQDQQDAVDAGVDMYLVKPVKFADIKRIFGSR</sequence>
<evidence type="ECO:0000256" key="6">
    <source>
        <dbReference type="PROSITE-ProRule" id="PRU00169"/>
    </source>
</evidence>
<feature type="region of interest" description="Disordered" evidence="7">
    <location>
        <begin position="675"/>
        <end position="699"/>
    </location>
</feature>
<dbReference type="OrthoDB" id="303614at2759"/>
<dbReference type="Pfam" id="PF00512">
    <property type="entry name" value="HisKA"/>
    <property type="match status" value="1"/>
</dbReference>
<dbReference type="PROSITE" id="PS50109">
    <property type="entry name" value="HIS_KIN"/>
    <property type="match status" value="1"/>
</dbReference>
<dbReference type="InterPro" id="IPR011006">
    <property type="entry name" value="CheY-like_superfamily"/>
</dbReference>
<dbReference type="PROSITE" id="PS50110">
    <property type="entry name" value="RESPONSE_REGULATORY"/>
    <property type="match status" value="1"/>
</dbReference>
<dbReference type="Gene3D" id="3.30.565.10">
    <property type="entry name" value="Histidine kinase-like ATPase, C-terminal domain"/>
    <property type="match status" value="1"/>
</dbReference>
<dbReference type="InterPro" id="IPR004358">
    <property type="entry name" value="Sig_transdc_His_kin-like_C"/>
</dbReference>
<dbReference type="Pfam" id="PF01590">
    <property type="entry name" value="GAF"/>
    <property type="match status" value="1"/>
</dbReference>
<keyword evidence="11" id="KW-1185">Reference proteome</keyword>
<dbReference type="Proteomes" id="UP000240883">
    <property type="component" value="Unassembled WGS sequence"/>
</dbReference>
<dbReference type="STRING" id="1448308.A0A2T2NY89"/>
<feature type="compositionally biased region" description="Basic and acidic residues" evidence="7">
    <location>
        <begin position="279"/>
        <end position="290"/>
    </location>
</feature>
<gene>
    <name evidence="10" type="ORF">BS50DRAFT_571634</name>
</gene>
<dbReference type="EC" id="2.7.13.3" evidence="2"/>
<dbReference type="InterPro" id="IPR005467">
    <property type="entry name" value="His_kinase_dom"/>
</dbReference>
<dbReference type="FunFam" id="3.30.450.40:FF:000083">
    <property type="entry name" value="Sensor histidine kinase/response regulator, putative (AFU_orthologue AFUA_4G00660)"/>
    <property type="match status" value="1"/>
</dbReference>
<evidence type="ECO:0000256" key="1">
    <source>
        <dbReference type="ARBA" id="ARBA00000085"/>
    </source>
</evidence>
<evidence type="ECO:0000256" key="5">
    <source>
        <dbReference type="ARBA" id="ARBA00022777"/>
    </source>
</evidence>
<reference evidence="10 11" key="1">
    <citation type="journal article" date="2018" name="Front. Microbiol.">
        <title>Genome-Wide Analysis of Corynespora cassiicola Leaf Fall Disease Putative Effectors.</title>
        <authorList>
            <person name="Lopez D."/>
            <person name="Ribeiro S."/>
            <person name="Label P."/>
            <person name="Fumanal B."/>
            <person name="Venisse J.S."/>
            <person name="Kohler A."/>
            <person name="de Oliveira R.R."/>
            <person name="Labutti K."/>
            <person name="Lipzen A."/>
            <person name="Lail K."/>
            <person name="Bauer D."/>
            <person name="Ohm R.A."/>
            <person name="Barry K.W."/>
            <person name="Spatafora J."/>
            <person name="Grigoriev I.V."/>
            <person name="Martin F.M."/>
            <person name="Pujade-Renaud V."/>
        </authorList>
    </citation>
    <scope>NUCLEOTIDE SEQUENCE [LARGE SCALE GENOMIC DNA]</scope>
    <source>
        <strain evidence="10 11">Philippines</strain>
    </source>
</reference>
<dbReference type="InterPro" id="IPR003594">
    <property type="entry name" value="HATPase_dom"/>
</dbReference>
<feature type="compositionally biased region" description="Polar residues" evidence="7">
    <location>
        <begin position="681"/>
        <end position="691"/>
    </location>
</feature>
<feature type="region of interest" description="Disordered" evidence="7">
    <location>
        <begin position="361"/>
        <end position="384"/>
    </location>
</feature>
<feature type="region of interest" description="Disordered" evidence="7">
    <location>
        <begin position="437"/>
        <end position="469"/>
    </location>
</feature>
<dbReference type="PANTHER" id="PTHR43047:SF72">
    <property type="entry name" value="OSMOSENSING HISTIDINE PROTEIN KINASE SLN1"/>
    <property type="match status" value="1"/>
</dbReference>
<dbReference type="EMBL" id="KZ678132">
    <property type="protein sequence ID" value="PSN70383.1"/>
    <property type="molecule type" value="Genomic_DNA"/>
</dbReference>
<dbReference type="GO" id="GO:0009927">
    <property type="term" value="F:histidine phosphotransfer kinase activity"/>
    <property type="evidence" value="ECO:0007669"/>
    <property type="project" value="TreeGrafter"/>
</dbReference>
<proteinExistence type="predicted"/>
<evidence type="ECO:0000256" key="2">
    <source>
        <dbReference type="ARBA" id="ARBA00012438"/>
    </source>
</evidence>
<dbReference type="Gene3D" id="3.30.450.40">
    <property type="match status" value="1"/>
</dbReference>
<dbReference type="InterPro" id="IPR001789">
    <property type="entry name" value="Sig_transdc_resp-reg_receiver"/>
</dbReference>
<dbReference type="CDD" id="cd17546">
    <property type="entry name" value="REC_hyHK_CKI1_RcsC-like"/>
    <property type="match status" value="1"/>
</dbReference>
<feature type="modified residue" description="4-aspartylphosphate" evidence="6">
    <location>
        <position position="1133"/>
    </location>
</feature>
<accession>A0A2T2NY89</accession>
<feature type="compositionally biased region" description="Basic and acidic residues" evidence="7">
    <location>
        <begin position="361"/>
        <end position="370"/>
    </location>
</feature>
<dbReference type="GO" id="GO:0000155">
    <property type="term" value="F:phosphorelay sensor kinase activity"/>
    <property type="evidence" value="ECO:0007669"/>
    <property type="project" value="InterPro"/>
</dbReference>
<comment type="catalytic activity">
    <reaction evidence="1">
        <text>ATP + protein L-histidine = ADP + protein N-phospho-L-histidine.</text>
        <dbReference type="EC" id="2.7.13.3"/>
    </reaction>
</comment>
<dbReference type="InterPro" id="IPR003661">
    <property type="entry name" value="HisK_dim/P_dom"/>
</dbReference>
<dbReference type="InterPro" id="IPR036890">
    <property type="entry name" value="HATPase_C_sf"/>
</dbReference>
<dbReference type="GO" id="GO:0005886">
    <property type="term" value="C:plasma membrane"/>
    <property type="evidence" value="ECO:0007669"/>
    <property type="project" value="TreeGrafter"/>
</dbReference>
<dbReference type="Pfam" id="PF00072">
    <property type="entry name" value="Response_reg"/>
    <property type="match status" value="1"/>
</dbReference>
<dbReference type="SUPFAM" id="SSF55781">
    <property type="entry name" value="GAF domain-like"/>
    <property type="match status" value="1"/>
</dbReference>
<evidence type="ECO:0000313" key="10">
    <source>
        <dbReference type="EMBL" id="PSN70383.1"/>
    </source>
</evidence>
<organism evidence="10 11">
    <name type="scientific">Corynespora cassiicola Philippines</name>
    <dbReference type="NCBI Taxonomy" id="1448308"/>
    <lineage>
        <taxon>Eukaryota</taxon>
        <taxon>Fungi</taxon>
        <taxon>Dikarya</taxon>
        <taxon>Ascomycota</taxon>
        <taxon>Pezizomycotina</taxon>
        <taxon>Dothideomycetes</taxon>
        <taxon>Pleosporomycetidae</taxon>
        <taxon>Pleosporales</taxon>
        <taxon>Corynesporascaceae</taxon>
        <taxon>Corynespora</taxon>
    </lineage>
</organism>
<feature type="region of interest" description="Disordered" evidence="7">
    <location>
        <begin position="1039"/>
        <end position="1071"/>
    </location>
</feature>
<dbReference type="SUPFAM" id="SSF47384">
    <property type="entry name" value="Homodimeric domain of signal transducing histidine kinase"/>
    <property type="match status" value="1"/>
</dbReference>
<dbReference type="InterPro" id="IPR036097">
    <property type="entry name" value="HisK_dim/P_sf"/>
</dbReference>
<dbReference type="InterPro" id="IPR029016">
    <property type="entry name" value="GAF-like_dom_sf"/>
</dbReference>
<dbReference type="Gene3D" id="3.40.50.2300">
    <property type="match status" value="1"/>
</dbReference>
<dbReference type="SUPFAM" id="SSF52172">
    <property type="entry name" value="CheY-like"/>
    <property type="match status" value="1"/>
</dbReference>
<evidence type="ECO:0000259" key="9">
    <source>
        <dbReference type="PROSITE" id="PS50110"/>
    </source>
</evidence>
<dbReference type="InterPro" id="IPR003018">
    <property type="entry name" value="GAF"/>
</dbReference>
<keyword evidence="3 6" id="KW-0597">Phosphoprotein</keyword>
<feature type="region of interest" description="Disordered" evidence="7">
    <location>
        <begin position="260"/>
        <end position="290"/>
    </location>
</feature>
<evidence type="ECO:0000256" key="3">
    <source>
        <dbReference type="ARBA" id="ARBA00022553"/>
    </source>
</evidence>
<dbReference type="CDD" id="cd00082">
    <property type="entry name" value="HisKA"/>
    <property type="match status" value="1"/>
</dbReference>
<evidence type="ECO:0000256" key="7">
    <source>
        <dbReference type="SAM" id="MobiDB-lite"/>
    </source>
</evidence>
<dbReference type="FunFam" id="1.10.287.130:FF:000023">
    <property type="entry name" value="Sensor histidine kinase/response regulator, putative"/>
    <property type="match status" value="1"/>
</dbReference>
<dbReference type="SMART" id="SM00387">
    <property type="entry name" value="HATPase_c"/>
    <property type="match status" value="1"/>
</dbReference>
<dbReference type="Pfam" id="PF02518">
    <property type="entry name" value="HATPase_c"/>
    <property type="match status" value="1"/>
</dbReference>
<evidence type="ECO:0000256" key="4">
    <source>
        <dbReference type="ARBA" id="ARBA00022679"/>
    </source>
</evidence>
<feature type="domain" description="Histidine kinase" evidence="8">
    <location>
        <begin position="556"/>
        <end position="836"/>
    </location>
</feature>
<name>A0A2T2NY89_CORCC</name>
<keyword evidence="4" id="KW-0808">Transferase</keyword>
<dbReference type="SMART" id="SM00448">
    <property type="entry name" value="REC"/>
    <property type="match status" value="1"/>
</dbReference>
<dbReference type="PANTHER" id="PTHR43047">
    <property type="entry name" value="TWO-COMPONENT HISTIDINE PROTEIN KINASE"/>
    <property type="match status" value="1"/>
</dbReference>
<dbReference type="SUPFAM" id="SSF55874">
    <property type="entry name" value="ATPase domain of HSP90 chaperone/DNA topoisomerase II/histidine kinase"/>
    <property type="match status" value="1"/>
</dbReference>
<keyword evidence="5" id="KW-0418">Kinase</keyword>
<feature type="compositionally biased region" description="Basic and acidic residues" evidence="7">
    <location>
        <begin position="441"/>
        <end position="454"/>
    </location>
</feature>
<dbReference type="SMART" id="SM00388">
    <property type="entry name" value="HisKA"/>
    <property type="match status" value="1"/>
</dbReference>
<dbReference type="AlphaFoldDB" id="A0A2T2NY89"/>
<feature type="compositionally biased region" description="Low complexity" evidence="7">
    <location>
        <begin position="1039"/>
        <end position="1050"/>
    </location>
</feature>
<dbReference type="Gene3D" id="1.10.287.130">
    <property type="match status" value="1"/>
</dbReference>
<feature type="domain" description="Response regulatory" evidence="9">
    <location>
        <begin position="1074"/>
        <end position="1202"/>
    </location>
</feature>
<evidence type="ECO:0000313" key="11">
    <source>
        <dbReference type="Proteomes" id="UP000240883"/>
    </source>
</evidence>
<protein>
    <recommendedName>
        <fullName evidence="2">histidine kinase</fullName>
        <ecNumber evidence="2">2.7.13.3</ecNumber>
    </recommendedName>
</protein>
<dbReference type="PRINTS" id="PR00344">
    <property type="entry name" value="BCTRLSENSOR"/>
</dbReference>